<keyword evidence="3" id="KW-1185">Reference proteome</keyword>
<dbReference type="RefSeq" id="WP_129603817.1">
    <property type="nucleotide sequence ID" value="NZ_CP035544.1"/>
</dbReference>
<keyword evidence="1" id="KW-0472">Membrane</keyword>
<name>A0A411E9D7_9FLAO</name>
<keyword evidence="1" id="KW-1133">Transmembrane helix</keyword>
<dbReference type="OrthoDB" id="1443906at2"/>
<protein>
    <submittedName>
        <fullName evidence="2">DUF2892 domain-containing protein</fullName>
    </submittedName>
</protein>
<evidence type="ECO:0000313" key="3">
    <source>
        <dbReference type="Proteomes" id="UP000290889"/>
    </source>
</evidence>
<feature type="transmembrane region" description="Helical" evidence="1">
    <location>
        <begin position="6"/>
        <end position="23"/>
    </location>
</feature>
<proteinExistence type="predicted"/>
<reference evidence="2 3" key="1">
    <citation type="submission" date="2019-01" db="EMBL/GenBank/DDBJ databases">
        <title>Muriicola soli sp. nov., isolated from soil.</title>
        <authorList>
            <person name="Kang H.J."/>
            <person name="Kim S.B."/>
        </authorList>
    </citation>
    <scope>NUCLEOTIDE SEQUENCE [LARGE SCALE GENOMIC DNA]</scope>
    <source>
        <strain evidence="2 3">MMS17-SY002</strain>
    </source>
</reference>
<gene>
    <name evidence="2" type="ORF">EQY75_06120</name>
</gene>
<accession>A0A411E9D7</accession>
<dbReference type="KEGG" id="mur:EQY75_06120"/>
<organism evidence="2 3">
    <name type="scientific">Muriicola soli</name>
    <dbReference type="NCBI Taxonomy" id="2507538"/>
    <lineage>
        <taxon>Bacteria</taxon>
        <taxon>Pseudomonadati</taxon>
        <taxon>Bacteroidota</taxon>
        <taxon>Flavobacteriia</taxon>
        <taxon>Flavobacteriales</taxon>
        <taxon>Flavobacteriaceae</taxon>
        <taxon>Muriicola</taxon>
    </lineage>
</organism>
<evidence type="ECO:0000313" key="2">
    <source>
        <dbReference type="EMBL" id="QBA64144.1"/>
    </source>
</evidence>
<dbReference type="EMBL" id="CP035544">
    <property type="protein sequence ID" value="QBA64144.1"/>
    <property type="molecule type" value="Genomic_DNA"/>
</dbReference>
<evidence type="ECO:0000256" key="1">
    <source>
        <dbReference type="SAM" id="Phobius"/>
    </source>
</evidence>
<dbReference type="Proteomes" id="UP000290889">
    <property type="component" value="Chromosome"/>
</dbReference>
<dbReference type="AlphaFoldDB" id="A0A411E9D7"/>
<feature type="transmembrane region" description="Helical" evidence="1">
    <location>
        <begin position="30"/>
        <end position="48"/>
    </location>
</feature>
<keyword evidence="1" id="KW-0812">Transmembrane</keyword>
<sequence length="203" mass="22731">MLTSVIISVIAGTICLLLAIFNQKNASLRITMGIIGIVLLFYGGYGYGSLNLLPVIETYDTGNTVAVEYPITKVQVISPVEGDSVSCRILTMGVYPENHEKDIWVLLKPSDNKFYPQSDYTNTSYKENGKWQVVTRFGGDQGEAYDLYVYEADKAASQFFSETIAQWKEADDYEGLQQQELPAGIKEIDRKQVHLARNCRGIH</sequence>